<dbReference type="SUPFAM" id="SSF53850">
    <property type="entry name" value="Periplasmic binding protein-like II"/>
    <property type="match status" value="1"/>
</dbReference>
<evidence type="ECO:0000256" key="4">
    <source>
        <dbReference type="ARBA" id="ARBA00023163"/>
    </source>
</evidence>
<evidence type="ECO:0000259" key="5">
    <source>
        <dbReference type="PROSITE" id="PS50931"/>
    </source>
</evidence>
<evidence type="ECO:0000313" key="7">
    <source>
        <dbReference type="Proteomes" id="UP000183557"/>
    </source>
</evidence>
<dbReference type="PANTHER" id="PTHR30346:SF0">
    <property type="entry name" value="HCA OPERON TRANSCRIPTIONAL ACTIVATOR HCAR"/>
    <property type="match status" value="1"/>
</dbReference>
<keyword evidence="2" id="KW-0805">Transcription regulation</keyword>
<keyword evidence="7" id="KW-1185">Reference proteome</keyword>
<sequence>MELRHLKYFIIVAEKLHFGKAAAQLKMAQPPLSQQIKKLESELDVLLFFRTKRQVELTEAGEVFLERAYQILNNVEAASEEARRVHRGEVGDLILGFTGTAAFDGLSHILEIFREKFPNVNVILRQLPSAEQVKALHEGEIHLGLLVPPVESKWLNLEMFREVPFIVALPKTHHLVKQGAPIEVSDLVNESFIMTPRNIGSSYYDSIISLCYHAGFSPKICQEAHELQTIVALVSSGVGVALVPKPMQFFKTDGIVYFELKKSFTTVKTALAWHKDNNSPIVQPFLEVIKQSINPH</sequence>
<dbReference type="AlphaFoldDB" id="A0A1I3YHR4"/>
<reference evidence="7" key="1">
    <citation type="submission" date="2016-10" db="EMBL/GenBank/DDBJ databases">
        <authorList>
            <person name="Varghese N."/>
            <person name="Submissions S."/>
        </authorList>
    </citation>
    <scope>NUCLEOTIDE SEQUENCE [LARGE SCALE GENOMIC DNA]</scope>
    <source>
        <strain evidence="7">CGMCC 1.3704</strain>
    </source>
</reference>
<organism evidence="6 7">
    <name type="scientific">Halobacillus dabanensis</name>
    <dbReference type="NCBI Taxonomy" id="240302"/>
    <lineage>
        <taxon>Bacteria</taxon>
        <taxon>Bacillati</taxon>
        <taxon>Bacillota</taxon>
        <taxon>Bacilli</taxon>
        <taxon>Bacillales</taxon>
        <taxon>Bacillaceae</taxon>
        <taxon>Halobacillus</taxon>
    </lineage>
</organism>
<dbReference type="RefSeq" id="WP_075037664.1">
    <property type="nucleotide sequence ID" value="NZ_FOSB01000011.1"/>
</dbReference>
<dbReference type="InterPro" id="IPR005119">
    <property type="entry name" value="LysR_subst-bd"/>
</dbReference>
<dbReference type="InterPro" id="IPR036390">
    <property type="entry name" value="WH_DNA-bd_sf"/>
</dbReference>
<dbReference type="InterPro" id="IPR000847">
    <property type="entry name" value="LysR_HTH_N"/>
</dbReference>
<dbReference type="SUPFAM" id="SSF46785">
    <property type="entry name" value="Winged helix' DNA-binding domain"/>
    <property type="match status" value="1"/>
</dbReference>
<protein>
    <submittedName>
        <fullName evidence="6">DNA-binding transcriptional regulator, LysR family</fullName>
    </submittedName>
</protein>
<dbReference type="GO" id="GO:0003677">
    <property type="term" value="F:DNA binding"/>
    <property type="evidence" value="ECO:0007669"/>
    <property type="project" value="UniProtKB-KW"/>
</dbReference>
<dbReference type="GO" id="GO:0003700">
    <property type="term" value="F:DNA-binding transcription factor activity"/>
    <property type="evidence" value="ECO:0007669"/>
    <property type="project" value="InterPro"/>
</dbReference>
<dbReference type="PROSITE" id="PS50931">
    <property type="entry name" value="HTH_LYSR"/>
    <property type="match status" value="1"/>
</dbReference>
<evidence type="ECO:0000313" key="6">
    <source>
        <dbReference type="EMBL" id="SFK31408.1"/>
    </source>
</evidence>
<dbReference type="Pfam" id="PF03466">
    <property type="entry name" value="LysR_substrate"/>
    <property type="match status" value="1"/>
</dbReference>
<evidence type="ECO:0000256" key="1">
    <source>
        <dbReference type="ARBA" id="ARBA00009437"/>
    </source>
</evidence>
<name>A0A1I3YHR4_HALDA</name>
<comment type="similarity">
    <text evidence="1">Belongs to the LysR transcriptional regulatory family.</text>
</comment>
<gene>
    <name evidence="6" type="ORF">SAMN04487936_11113</name>
</gene>
<dbReference type="Gene3D" id="3.40.190.10">
    <property type="entry name" value="Periplasmic binding protein-like II"/>
    <property type="match status" value="2"/>
</dbReference>
<dbReference type="EMBL" id="FOSB01000011">
    <property type="protein sequence ID" value="SFK31408.1"/>
    <property type="molecule type" value="Genomic_DNA"/>
</dbReference>
<evidence type="ECO:0000256" key="3">
    <source>
        <dbReference type="ARBA" id="ARBA00023125"/>
    </source>
</evidence>
<keyword evidence="3 6" id="KW-0238">DNA-binding</keyword>
<dbReference type="Pfam" id="PF00126">
    <property type="entry name" value="HTH_1"/>
    <property type="match status" value="1"/>
</dbReference>
<dbReference type="Proteomes" id="UP000183557">
    <property type="component" value="Unassembled WGS sequence"/>
</dbReference>
<dbReference type="PRINTS" id="PR00039">
    <property type="entry name" value="HTHLYSR"/>
</dbReference>
<evidence type="ECO:0000256" key="2">
    <source>
        <dbReference type="ARBA" id="ARBA00023015"/>
    </source>
</evidence>
<keyword evidence="4" id="KW-0804">Transcription</keyword>
<dbReference type="FunFam" id="1.10.10.10:FF:000001">
    <property type="entry name" value="LysR family transcriptional regulator"/>
    <property type="match status" value="1"/>
</dbReference>
<dbReference type="Gene3D" id="1.10.10.10">
    <property type="entry name" value="Winged helix-like DNA-binding domain superfamily/Winged helix DNA-binding domain"/>
    <property type="match status" value="1"/>
</dbReference>
<accession>A0A1I3YHR4</accession>
<dbReference type="GO" id="GO:0032993">
    <property type="term" value="C:protein-DNA complex"/>
    <property type="evidence" value="ECO:0007669"/>
    <property type="project" value="TreeGrafter"/>
</dbReference>
<dbReference type="OrthoDB" id="9803735at2"/>
<dbReference type="PANTHER" id="PTHR30346">
    <property type="entry name" value="TRANSCRIPTIONAL DUAL REGULATOR HCAR-RELATED"/>
    <property type="match status" value="1"/>
</dbReference>
<feature type="domain" description="HTH lysR-type" evidence="5">
    <location>
        <begin position="1"/>
        <end position="58"/>
    </location>
</feature>
<dbReference type="CDD" id="cd08414">
    <property type="entry name" value="PBP2_LTTR_aromatics_like"/>
    <property type="match status" value="1"/>
</dbReference>
<proteinExistence type="inferred from homology"/>
<dbReference type="InterPro" id="IPR036388">
    <property type="entry name" value="WH-like_DNA-bd_sf"/>
</dbReference>